<accession>A0A1F5B004</accession>
<name>A0A1F5B004_9BACT</name>
<evidence type="ECO:0000313" key="2">
    <source>
        <dbReference type="EMBL" id="OGD23956.1"/>
    </source>
</evidence>
<dbReference type="EMBL" id="MEYI01000022">
    <property type="protein sequence ID" value="OGD23956.1"/>
    <property type="molecule type" value="Genomic_DNA"/>
</dbReference>
<evidence type="ECO:0000256" key="1">
    <source>
        <dbReference type="SAM" id="Phobius"/>
    </source>
</evidence>
<organism evidence="2 3">
    <name type="scientific">Candidatus Azambacteria bacterium RBG_16_47_10</name>
    <dbReference type="NCBI Taxonomy" id="1797292"/>
    <lineage>
        <taxon>Bacteria</taxon>
        <taxon>Candidatus Azamiibacteriota</taxon>
    </lineage>
</organism>
<dbReference type="Proteomes" id="UP000176639">
    <property type="component" value="Unassembled WGS sequence"/>
</dbReference>
<gene>
    <name evidence="2" type="ORF">A2Z10_02465</name>
</gene>
<dbReference type="InterPro" id="IPR049886">
    <property type="entry name" value="CFI_box_CTERM_dom"/>
</dbReference>
<keyword evidence="1" id="KW-0472">Membrane</keyword>
<evidence type="ECO:0008006" key="4">
    <source>
        <dbReference type="Google" id="ProtNLM"/>
    </source>
</evidence>
<dbReference type="AlphaFoldDB" id="A0A1F5B004"/>
<evidence type="ECO:0000313" key="3">
    <source>
        <dbReference type="Proteomes" id="UP000176639"/>
    </source>
</evidence>
<proteinExistence type="predicted"/>
<feature type="transmembrane region" description="Helical" evidence="1">
    <location>
        <begin position="161"/>
        <end position="179"/>
    </location>
</feature>
<keyword evidence="1" id="KW-1133">Transmembrane helix</keyword>
<sequence length="183" mass="19782">MDPDLAQVVIEYRLSNTGFANLATVTAIPGMPQTYDHLDLAPGSYVYAIHTRDTSGNTTHTAYAEAAVGGIQPVTAPSGGKGGCFIATAAYGSYLDPHVVTLRKFRDEHLLTNAPGRLLVAGYYATSPPIADFIARHEWAREATQVALAPIVFTVLRPMEALIFFTLLTFVSVTLVFVLKRKP</sequence>
<reference evidence="2 3" key="1">
    <citation type="journal article" date="2016" name="Nat. Commun.">
        <title>Thousands of microbial genomes shed light on interconnected biogeochemical processes in an aquifer system.</title>
        <authorList>
            <person name="Anantharaman K."/>
            <person name="Brown C.T."/>
            <person name="Hug L.A."/>
            <person name="Sharon I."/>
            <person name="Castelle C.J."/>
            <person name="Probst A.J."/>
            <person name="Thomas B.C."/>
            <person name="Singh A."/>
            <person name="Wilkins M.J."/>
            <person name="Karaoz U."/>
            <person name="Brodie E.L."/>
            <person name="Williams K.H."/>
            <person name="Hubbard S.S."/>
            <person name="Banfield J.F."/>
        </authorList>
    </citation>
    <scope>NUCLEOTIDE SEQUENCE [LARGE SCALE GENOMIC DNA]</scope>
</reference>
<comment type="caution">
    <text evidence="2">The sequence shown here is derived from an EMBL/GenBank/DDBJ whole genome shotgun (WGS) entry which is preliminary data.</text>
</comment>
<keyword evidence="1" id="KW-0812">Transmembrane</keyword>
<dbReference type="NCBIfam" id="NF041770">
    <property type="entry name" value="CFI_box_CTERM"/>
    <property type="match status" value="1"/>
</dbReference>
<protein>
    <recommendedName>
        <fullName evidence="4">Fibronectin type-III domain-containing protein</fullName>
    </recommendedName>
</protein>